<organism evidence="12 13">
    <name type="scientific">Artemisia annua</name>
    <name type="common">Sweet wormwood</name>
    <dbReference type="NCBI Taxonomy" id="35608"/>
    <lineage>
        <taxon>Eukaryota</taxon>
        <taxon>Viridiplantae</taxon>
        <taxon>Streptophyta</taxon>
        <taxon>Embryophyta</taxon>
        <taxon>Tracheophyta</taxon>
        <taxon>Spermatophyta</taxon>
        <taxon>Magnoliopsida</taxon>
        <taxon>eudicotyledons</taxon>
        <taxon>Gunneridae</taxon>
        <taxon>Pentapetalae</taxon>
        <taxon>asterids</taxon>
        <taxon>campanulids</taxon>
        <taxon>Asterales</taxon>
        <taxon>Asteraceae</taxon>
        <taxon>Asteroideae</taxon>
        <taxon>Anthemideae</taxon>
        <taxon>Artemisiinae</taxon>
        <taxon>Artemisia</taxon>
    </lineage>
</organism>
<keyword evidence="7" id="KW-0805">Transcription regulation</keyword>
<keyword evidence="13" id="KW-1185">Reference proteome</keyword>
<dbReference type="EMBL" id="PKPP01018971">
    <property type="protein sequence ID" value="PWA36001.1"/>
    <property type="molecule type" value="Genomic_DNA"/>
</dbReference>
<name>A0A2U1KH03_ARTAN</name>
<evidence type="ECO:0000256" key="4">
    <source>
        <dbReference type="ARBA" id="ARBA00022499"/>
    </source>
</evidence>
<evidence type="ECO:0000256" key="2">
    <source>
        <dbReference type="ARBA" id="ARBA00004496"/>
    </source>
</evidence>
<evidence type="ECO:0000256" key="8">
    <source>
        <dbReference type="ARBA" id="ARBA00023163"/>
    </source>
</evidence>
<keyword evidence="4" id="KW-1017">Isopeptide bond</keyword>
<evidence type="ECO:0000256" key="9">
    <source>
        <dbReference type="ARBA" id="ARBA00023242"/>
    </source>
</evidence>
<feature type="compositionally biased region" description="Acidic residues" evidence="10">
    <location>
        <begin position="250"/>
        <end position="266"/>
    </location>
</feature>
<dbReference type="PANTHER" id="PTHR31169:SF33">
    <property type="entry name" value="CELL DIVISION CYCLE-ASSOCIATED 7-LIKE PROTEIN"/>
    <property type="match status" value="1"/>
</dbReference>
<keyword evidence="6" id="KW-0832">Ubl conjugation</keyword>
<comment type="caution">
    <text evidence="12">The sequence shown here is derived from an EMBL/GenBank/DDBJ whole genome shotgun (WGS) entry which is preliminary data.</text>
</comment>
<feature type="region of interest" description="Disordered" evidence="10">
    <location>
        <begin position="52"/>
        <end position="73"/>
    </location>
</feature>
<evidence type="ECO:0000259" key="11">
    <source>
        <dbReference type="Pfam" id="PF10497"/>
    </source>
</evidence>
<evidence type="ECO:0000256" key="10">
    <source>
        <dbReference type="SAM" id="MobiDB-lite"/>
    </source>
</evidence>
<keyword evidence="12" id="KW-0479">Metal-binding</keyword>
<evidence type="ECO:0000313" key="12">
    <source>
        <dbReference type="EMBL" id="PWA36001.1"/>
    </source>
</evidence>
<dbReference type="GO" id="GO:0008270">
    <property type="term" value="F:zinc ion binding"/>
    <property type="evidence" value="ECO:0007669"/>
    <property type="project" value="UniProtKB-KW"/>
</dbReference>
<dbReference type="GO" id="GO:0005634">
    <property type="term" value="C:nucleus"/>
    <property type="evidence" value="ECO:0007669"/>
    <property type="project" value="UniProtKB-SubCell"/>
</dbReference>
<keyword evidence="5" id="KW-0597">Phosphoprotein</keyword>
<evidence type="ECO:0000256" key="1">
    <source>
        <dbReference type="ARBA" id="ARBA00004123"/>
    </source>
</evidence>
<accession>A0A2U1KH03</accession>
<dbReference type="InterPro" id="IPR018866">
    <property type="entry name" value="Znf-4CXXC_R1"/>
</dbReference>
<dbReference type="PANTHER" id="PTHR31169">
    <property type="entry name" value="OS05G0300700 PROTEIN"/>
    <property type="match status" value="1"/>
</dbReference>
<dbReference type="InterPro" id="IPR040221">
    <property type="entry name" value="CDCA7/CDA7L"/>
</dbReference>
<evidence type="ECO:0000313" key="13">
    <source>
        <dbReference type="Proteomes" id="UP000245207"/>
    </source>
</evidence>
<dbReference type="STRING" id="35608.A0A2U1KH03"/>
<keyword evidence="12" id="KW-0863">Zinc-finger</keyword>
<evidence type="ECO:0000256" key="3">
    <source>
        <dbReference type="ARBA" id="ARBA00022490"/>
    </source>
</evidence>
<keyword evidence="8" id="KW-0804">Transcription</keyword>
<feature type="compositionally biased region" description="Basic and acidic residues" evidence="10">
    <location>
        <begin position="282"/>
        <end position="295"/>
    </location>
</feature>
<evidence type="ECO:0000256" key="6">
    <source>
        <dbReference type="ARBA" id="ARBA00022843"/>
    </source>
</evidence>
<feature type="region of interest" description="Disordered" evidence="10">
    <location>
        <begin position="1"/>
        <end position="24"/>
    </location>
</feature>
<sequence length="334" mass="38086">MVSKKKNTTTTAAGDGGVAEYEQSREQRIKENLLRMQKLGIMELSRNLKPVKPKPKVVRPQKPVVTSADEPRRSSRIMTIPTVSYAEQRIPKEKVKKDVKIVIKDGSNPEVYTEEHEKMLGDHKEPWIVGVDGYDDEGNRMYDAHDGKSCHQCRQKTLGLRTKCLKCKTVQGQFCGDCLFQRYGENVEEANANPDWVCPVCRDICNCSRCRRVKGWEPTGNIYRKAKYLGYKSVAHYLIHTRGPNGKQEDIEDLPTDEEGDPMDDKDDGKQLDDKDDNNMDEDGKHVPIEKSIKPHDRKKKSKGDDDDADSDYKSDSQDDDDDNDDEDQSSEED</sequence>
<evidence type="ECO:0000256" key="5">
    <source>
        <dbReference type="ARBA" id="ARBA00022553"/>
    </source>
</evidence>
<evidence type="ECO:0000256" key="7">
    <source>
        <dbReference type="ARBA" id="ARBA00023015"/>
    </source>
</evidence>
<gene>
    <name evidence="12" type="ORF">CTI12_AA604280</name>
</gene>
<keyword evidence="9" id="KW-0539">Nucleus</keyword>
<dbReference type="GO" id="GO:0006355">
    <property type="term" value="P:regulation of DNA-templated transcription"/>
    <property type="evidence" value="ECO:0007669"/>
    <property type="project" value="InterPro"/>
</dbReference>
<feature type="compositionally biased region" description="Acidic residues" evidence="10">
    <location>
        <begin position="318"/>
        <end position="334"/>
    </location>
</feature>
<dbReference type="AlphaFoldDB" id="A0A2U1KH03"/>
<dbReference type="GO" id="GO:0005737">
    <property type="term" value="C:cytoplasm"/>
    <property type="evidence" value="ECO:0007669"/>
    <property type="project" value="UniProtKB-SubCell"/>
</dbReference>
<dbReference type="Proteomes" id="UP000245207">
    <property type="component" value="Unassembled WGS sequence"/>
</dbReference>
<keyword evidence="12" id="KW-0862">Zinc</keyword>
<dbReference type="OrthoDB" id="298344at2759"/>
<feature type="region of interest" description="Disordered" evidence="10">
    <location>
        <begin position="242"/>
        <end position="334"/>
    </location>
</feature>
<protein>
    <submittedName>
        <fullName evidence="12">Zinc-finger domain of monoamine-oxidase A repressor R1</fullName>
    </submittedName>
</protein>
<feature type="domain" description="Zinc-finger" evidence="11">
    <location>
        <begin position="142"/>
        <end position="238"/>
    </location>
</feature>
<comment type="subcellular location">
    <subcellularLocation>
        <location evidence="2">Cytoplasm</location>
    </subcellularLocation>
    <subcellularLocation>
        <location evidence="1">Nucleus</location>
    </subcellularLocation>
</comment>
<dbReference type="Pfam" id="PF10497">
    <property type="entry name" value="zf-4CXXC_R1"/>
    <property type="match status" value="1"/>
</dbReference>
<reference evidence="12 13" key="1">
    <citation type="journal article" date="2018" name="Mol. Plant">
        <title>The genome of Artemisia annua provides insight into the evolution of Asteraceae family and artemisinin biosynthesis.</title>
        <authorList>
            <person name="Shen Q."/>
            <person name="Zhang L."/>
            <person name="Liao Z."/>
            <person name="Wang S."/>
            <person name="Yan T."/>
            <person name="Shi P."/>
            <person name="Liu M."/>
            <person name="Fu X."/>
            <person name="Pan Q."/>
            <person name="Wang Y."/>
            <person name="Lv Z."/>
            <person name="Lu X."/>
            <person name="Zhang F."/>
            <person name="Jiang W."/>
            <person name="Ma Y."/>
            <person name="Chen M."/>
            <person name="Hao X."/>
            <person name="Li L."/>
            <person name="Tang Y."/>
            <person name="Lv G."/>
            <person name="Zhou Y."/>
            <person name="Sun X."/>
            <person name="Brodelius P.E."/>
            <person name="Rose J.K.C."/>
            <person name="Tang K."/>
        </authorList>
    </citation>
    <scope>NUCLEOTIDE SEQUENCE [LARGE SCALE GENOMIC DNA]</scope>
    <source>
        <strain evidence="13">cv. Huhao1</strain>
        <tissue evidence="12">Leaf</tissue>
    </source>
</reference>
<proteinExistence type="predicted"/>
<keyword evidence="3" id="KW-0963">Cytoplasm</keyword>